<dbReference type="Pfam" id="PF14005">
    <property type="entry name" value="YpjP"/>
    <property type="match status" value="1"/>
</dbReference>
<evidence type="ECO:0000313" key="3">
    <source>
        <dbReference type="Proteomes" id="UP000030153"/>
    </source>
</evidence>
<feature type="signal peptide" evidence="1">
    <location>
        <begin position="1"/>
        <end position="29"/>
    </location>
</feature>
<protein>
    <recommendedName>
        <fullName evidence="4">Cell division protein FtsK</fullName>
    </recommendedName>
</protein>
<comment type="caution">
    <text evidence="2">The sequence shown here is derived from an EMBL/GenBank/DDBJ whole genome shotgun (WGS) entry which is preliminary data.</text>
</comment>
<dbReference type="InterPro" id="IPR025616">
    <property type="entry name" value="YpjP"/>
</dbReference>
<gene>
    <name evidence="2" type="ORF">N780_09950</name>
</gene>
<proteinExistence type="predicted"/>
<keyword evidence="3" id="KW-1185">Reference proteome</keyword>
<dbReference type="eggNOG" id="ENOG502ZV7K">
    <property type="taxonomic scope" value="Bacteria"/>
</dbReference>
<evidence type="ECO:0000256" key="1">
    <source>
        <dbReference type="SAM" id="SignalP"/>
    </source>
</evidence>
<feature type="chain" id="PRO_5038924450" description="Cell division protein FtsK" evidence="1">
    <location>
        <begin position="30"/>
        <end position="208"/>
    </location>
</feature>
<dbReference type="STRING" id="1385513.N780_09950"/>
<accession>A0A0A2USQ4</accession>
<sequence length="208" mass="23942">MKRWVRKTFTILTAIVTLGLYVPPTTLDADATEKNKAFSPKENIEEKKASSTNATDSDHFLDLPDLSEDAHQLDSEQYLSNLGEVAKEQTIAKLGPRIVEKIDPVFMDDILNNVENEVRYVMGNVEEHEISNYAITLDPAPGYGEKIFHVYNSSTNAELARFDVRRDNRPGEGYWFNFHYHVSEDQFEKHRAIADLYWDKNTPPKWMS</sequence>
<dbReference type="EMBL" id="AVBG01000022">
    <property type="protein sequence ID" value="KGP89773.1"/>
    <property type="molecule type" value="Genomic_DNA"/>
</dbReference>
<dbReference type="Proteomes" id="UP000030153">
    <property type="component" value="Unassembled WGS sequence"/>
</dbReference>
<reference evidence="2 3" key="1">
    <citation type="submission" date="2013-08" db="EMBL/GenBank/DDBJ databases">
        <title>Genome of Pontibacillus chungwhensis.</title>
        <authorList>
            <person name="Wang Q."/>
            <person name="Wang G."/>
        </authorList>
    </citation>
    <scope>NUCLEOTIDE SEQUENCE [LARGE SCALE GENOMIC DNA]</scope>
    <source>
        <strain evidence="2 3">BH030062</strain>
    </source>
</reference>
<dbReference type="OrthoDB" id="2435352at2"/>
<name>A0A0A2USQ4_9BACI</name>
<keyword evidence="1" id="KW-0732">Signal</keyword>
<organism evidence="2 3">
    <name type="scientific">Pontibacillus chungwhensis BH030062</name>
    <dbReference type="NCBI Taxonomy" id="1385513"/>
    <lineage>
        <taxon>Bacteria</taxon>
        <taxon>Bacillati</taxon>
        <taxon>Bacillota</taxon>
        <taxon>Bacilli</taxon>
        <taxon>Bacillales</taxon>
        <taxon>Bacillaceae</taxon>
        <taxon>Pontibacillus</taxon>
    </lineage>
</organism>
<dbReference type="RefSeq" id="WP_036787517.1">
    <property type="nucleotide sequence ID" value="NZ_AVBG01000022.1"/>
</dbReference>
<evidence type="ECO:0000313" key="2">
    <source>
        <dbReference type="EMBL" id="KGP89773.1"/>
    </source>
</evidence>
<dbReference type="AlphaFoldDB" id="A0A0A2USQ4"/>
<evidence type="ECO:0008006" key="4">
    <source>
        <dbReference type="Google" id="ProtNLM"/>
    </source>
</evidence>